<evidence type="ECO:0000313" key="14">
    <source>
        <dbReference type="Proteomes" id="UP001597362"/>
    </source>
</evidence>
<keyword evidence="8" id="KW-0975">Bacterial flagellum</keyword>
<evidence type="ECO:0000256" key="5">
    <source>
        <dbReference type="ARBA" id="ARBA00022692"/>
    </source>
</evidence>
<evidence type="ECO:0000256" key="9">
    <source>
        <dbReference type="SAM" id="MobiDB-lite"/>
    </source>
</evidence>
<keyword evidence="13" id="KW-0966">Cell projection</keyword>
<organism evidence="13 14">
    <name type="scientific">Paenibacillus yanchengensis</name>
    <dbReference type="NCBI Taxonomy" id="2035833"/>
    <lineage>
        <taxon>Bacteria</taxon>
        <taxon>Bacillati</taxon>
        <taxon>Bacillota</taxon>
        <taxon>Bacilli</taxon>
        <taxon>Bacillales</taxon>
        <taxon>Paenibacillaceae</taxon>
        <taxon>Paenibacillus</taxon>
    </lineage>
</organism>
<dbReference type="InterPro" id="IPR045851">
    <property type="entry name" value="AMP-bd_C_sf"/>
</dbReference>
<feature type="domain" description="Flagellar M-ring C-terminal" evidence="12">
    <location>
        <begin position="262"/>
        <end position="400"/>
    </location>
</feature>
<evidence type="ECO:0000256" key="2">
    <source>
        <dbReference type="ARBA" id="ARBA00004651"/>
    </source>
</evidence>
<evidence type="ECO:0000256" key="10">
    <source>
        <dbReference type="SAM" id="Phobius"/>
    </source>
</evidence>
<dbReference type="Gene3D" id="3.30.300.30">
    <property type="match status" value="1"/>
</dbReference>
<feature type="transmembrane region" description="Helical" evidence="10">
    <location>
        <begin position="443"/>
        <end position="463"/>
    </location>
</feature>
<evidence type="ECO:0000259" key="11">
    <source>
        <dbReference type="Pfam" id="PF01514"/>
    </source>
</evidence>
<dbReference type="InterPro" id="IPR006182">
    <property type="entry name" value="FliF_N_dom"/>
</dbReference>
<sequence length="525" mass="57427">MKEKFAQYRERLTQTWSQMGRKQKVWLGASIGGILLTIILLTVVFTRTEYELAFKNLDENDAYAVIQHLEENGIPYELSSNGKNISVPSKVASRVKIDAGSQGLVQNGSIGFEMFANSNSALGTTDNEFNVQYQHAYNGEIQKLLNSLQGIERTEVLVNRPEESIFLTPAEANKATAGLTISFKPGYKPSQKEIDGYYNLVKASVPELELENIVIINQMGEQLVSSEVSGQTEVGLDAIMMQFQIQQKFEAEISKNVKQYLGSFVDMNKTVVTVASSINFDKKLSKEELVAPLENNNNNGIIISEQINNSSSTNAGGMAGGVAGTGETDVPSYDAGTEGNGSSETNNQTRNYDVNRISNSIESAPFVLKDLTLSVVIDETEIADEASKAQILQSLTTFVRGKLADSGQDVNNDQLMEKKVSLIARSFGADATVAANTGLSTGWVIGIGAGLVALIGGLIFMLVRKRKQQAAEEEDYIASPSKMEFPTLDTEHVSEEDLARKNLETLAKQKPDEFVNLLRTWLVDE</sequence>
<name>A0ABW4YMV6_9BACL</name>
<dbReference type="NCBIfam" id="TIGR00206">
    <property type="entry name" value="fliF"/>
    <property type="match status" value="1"/>
</dbReference>
<keyword evidence="13" id="KW-0969">Cilium</keyword>
<protein>
    <submittedName>
        <fullName evidence="13">Flagellar basal-body MS-ring/collar protein FliF</fullName>
    </submittedName>
</protein>
<evidence type="ECO:0000256" key="1">
    <source>
        <dbReference type="ARBA" id="ARBA00004117"/>
    </source>
</evidence>
<dbReference type="EMBL" id="JBHUHO010000032">
    <property type="protein sequence ID" value="MFD2116833.1"/>
    <property type="molecule type" value="Genomic_DNA"/>
</dbReference>
<dbReference type="RefSeq" id="WP_377773404.1">
    <property type="nucleotide sequence ID" value="NZ_JBHUHO010000032.1"/>
</dbReference>
<feature type="domain" description="Flagellar M-ring N-terminal" evidence="11">
    <location>
        <begin position="46"/>
        <end position="223"/>
    </location>
</feature>
<feature type="transmembrane region" description="Helical" evidence="10">
    <location>
        <begin position="25"/>
        <end position="45"/>
    </location>
</feature>
<gene>
    <name evidence="13" type="primary">fliF</name>
    <name evidence="13" type="ORF">ACFSJH_13985</name>
</gene>
<dbReference type="Pfam" id="PF08345">
    <property type="entry name" value="YscJ_FliF_C"/>
    <property type="match status" value="1"/>
</dbReference>
<dbReference type="InterPro" id="IPR043427">
    <property type="entry name" value="YscJ/FliF"/>
</dbReference>
<keyword evidence="7 10" id="KW-0472">Membrane</keyword>
<evidence type="ECO:0000256" key="8">
    <source>
        <dbReference type="ARBA" id="ARBA00023143"/>
    </source>
</evidence>
<keyword evidence="5 10" id="KW-0812">Transmembrane</keyword>
<evidence type="ECO:0000256" key="6">
    <source>
        <dbReference type="ARBA" id="ARBA00022989"/>
    </source>
</evidence>
<keyword evidence="6 10" id="KW-1133">Transmembrane helix</keyword>
<evidence type="ECO:0000259" key="12">
    <source>
        <dbReference type="Pfam" id="PF08345"/>
    </source>
</evidence>
<comment type="similarity">
    <text evidence="3">Belongs to the FliF family.</text>
</comment>
<dbReference type="InterPro" id="IPR000067">
    <property type="entry name" value="FlgMring_FliF"/>
</dbReference>
<dbReference type="Pfam" id="PF01514">
    <property type="entry name" value="YscJ_FliF"/>
    <property type="match status" value="1"/>
</dbReference>
<keyword evidence="14" id="KW-1185">Reference proteome</keyword>
<evidence type="ECO:0000256" key="3">
    <source>
        <dbReference type="ARBA" id="ARBA00007971"/>
    </source>
</evidence>
<dbReference type="PANTHER" id="PTHR30046:SF0">
    <property type="entry name" value="FLAGELLAR M-RING PROTEIN"/>
    <property type="match status" value="1"/>
</dbReference>
<feature type="region of interest" description="Disordered" evidence="9">
    <location>
        <begin position="314"/>
        <end position="349"/>
    </location>
</feature>
<dbReference type="PANTHER" id="PTHR30046">
    <property type="entry name" value="FLAGELLAR M-RING PROTEIN"/>
    <property type="match status" value="1"/>
</dbReference>
<evidence type="ECO:0000256" key="7">
    <source>
        <dbReference type="ARBA" id="ARBA00023136"/>
    </source>
</evidence>
<dbReference type="Proteomes" id="UP001597362">
    <property type="component" value="Unassembled WGS sequence"/>
</dbReference>
<reference evidence="14" key="1">
    <citation type="journal article" date="2019" name="Int. J. Syst. Evol. Microbiol.">
        <title>The Global Catalogue of Microorganisms (GCM) 10K type strain sequencing project: providing services to taxonomists for standard genome sequencing and annotation.</title>
        <authorList>
            <consortium name="The Broad Institute Genomics Platform"/>
            <consortium name="The Broad Institute Genome Sequencing Center for Infectious Disease"/>
            <person name="Wu L."/>
            <person name="Ma J."/>
        </authorList>
    </citation>
    <scope>NUCLEOTIDE SEQUENCE [LARGE SCALE GENOMIC DNA]</scope>
    <source>
        <strain evidence="14">GH52</strain>
    </source>
</reference>
<accession>A0ABW4YMV6</accession>
<dbReference type="NCBIfam" id="TIGR01167">
    <property type="entry name" value="LPXTG_anchor"/>
    <property type="match status" value="1"/>
</dbReference>
<proteinExistence type="inferred from homology"/>
<dbReference type="InterPro" id="IPR013556">
    <property type="entry name" value="Flag_M-ring_C"/>
</dbReference>
<dbReference type="PRINTS" id="PR01009">
    <property type="entry name" value="FLGMRINGFLIF"/>
</dbReference>
<keyword evidence="13" id="KW-0282">Flagellum</keyword>
<feature type="compositionally biased region" description="Polar residues" evidence="9">
    <location>
        <begin position="340"/>
        <end position="349"/>
    </location>
</feature>
<evidence type="ECO:0000313" key="13">
    <source>
        <dbReference type="EMBL" id="MFD2116833.1"/>
    </source>
</evidence>
<keyword evidence="4" id="KW-1003">Cell membrane</keyword>
<comment type="subcellular location">
    <subcellularLocation>
        <location evidence="1">Bacterial flagellum basal body</location>
    </subcellularLocation>
    <subcellularLocation>
        <location evidence="2">Cell membrane</location>
        <topology evidence="2">Multi-pass membrane protein</topology>
    </subcellularLocation>
</comment>
<comment type="caution">
    <text evidence="13">The sequence shown here is derived from an EMBL/GenBank/DDBJ whole genome shotgun (WGS) entry which is preliminary data.</text>
</comment>
<evidence type="ECO:0000256" key="4">
    <source>
        <dbReference type="ARBA" id="ARBA00022475"/>
    </source>
</evidence>